<keyword evidence="3" id="KW-0418">Kinase</keyword>
<dbReference type="RefSeq" id="WP_041122360.1">
    <property type="nucleotide sequence ID" value="NZ_JXRQ01000017.1"/>
</dbReference>
<dbReference type="OrthoDB" id="9804377at2"/>
<dbReference type="InterPro" id="IPR007373">
    <property type="entry name" value="Thiamin_PyroPKinase_B1-bd"/>
</dbReference>
<keyword evidence="1" id="KW-0808">Transferase</keyword>
<evidence type="ECO:0000256" key="4">
    <source>
        <dbReference type="ARBA" id="ARBA00022840"/>
    </source>
</evidence>
<evidence type="ECO:0000256" key="5">
    <source>
        <dbReference type="NCBIfam" id="TIGR01378"/>
    </source>
</evidence>
<evidence type="ECO:0000256" key="3">
    <source>
        <dbReference type="ARBA" id="ARBA00022777"/>
    </source>
</evidence>
<keyword evidence="4" id="KW-0067">ATP-binding</keyword>
<dbReference type="GO" id="GO:0005524">
    <property type="term" value="F:ATP binding"/>
    <property type="evidence" value="ECO:0007669"/>
    <property type="project" value="UniProtKB-KW"/>
</dbReference>
<dbReference type="SMART" id="SM00983">
    <property type="entry name" value="TPK_B1_binding"/>
    <property type="match status" value="1"/>
</dbReference>
<dbReference type="InterPro" id="IPR036371">
    <property type="entry name" value="TPK_B1-bd_sf"/>
</dbReference>
<protein>
    <recommendedName>
        <fullName evidence="5">Thiamine diphosphokinase</fullName>
        <ecNumber evidence="5">2.7.6.2</ecNumber>
    </recommendedName>
</protein>
<dbReference type="GO" id="GO:0004788">
    <property type="term" value="F:thiamine diphosphokinase activity"/>
    <property type="evidence" value="ECO:0007669"/>
    <property type="project" value="UniProtKB-UniRule"/>
</dbReference>
<feature type="domain" description="Thiamin pyrophosphokinase thiamin-binding" evidence="6">
    <location>
        <begin position="139"/>
        <end position="205"/>
    </location>
</feature>
<accession>A0A0C2VND1</accession>
<dbReference type="SUPFAM" id="SSF63999">
    <property type="entry name" value="Thiamin pyrophosphokinase, catalytic domain"/>
    <property type="match status" value="1"/>
</dbReference>
<comment type="caution">
    <text evidence="7">The sequence shown here is derived from an EMBL/GenBank/DDBJ whole genome shotgun (WGS) entry which is preliminary data.</text>
</comment>
<sequence length="211" mass="23728">MINLVGGGPIYSEWFQTLPKDGQWVGVDRGTVFLLEHGLHVDHAFGDFDSVSPSEKELILQKVSTVHEEPPEKDATDMELALQWAFTQYEEVRMIGVTGGRLDHFFGNIQLLLSDSALNHGYPVCIEDEKNKITCHLPGRMTVEKNAQFPYLSFIPFTQSVKGLTLTGVKYPLSNHEITYGMTLTLSNEILENFASISFCEGILMMIRSRD</sequence>
<gene>
    <name evidence="7" type="ORF">KP77_18020</name>
</gene>
<dbReference type="EC" id="2.7.6.2" evidence="5"/>
<dbReference type="CDD" id="cd07995">
    <property type="entry name" value="TPK"/>
    <property type="match status" value="1"/>
</dbReference>
<dbReference type="GO" id="GO:0009229">
    <property type="term" value="P:thiamine diphosphate biosynthetic process"/>
    <property type="evidence" value="ECO:0007669"/>
    <property type="project" value="InterPro"/>
</dbReference>
<dbReference type="GO" id="GO:0030975">
    <property type="term" value="F:thiamine binding"/>
    <property type="evidence" value="ECO:0007669"/>
    <property type="project" value="InterPro"/>
</dbReference>
<keyword evidence="2" id="KW-0547">Nucleotide-binding</keyword>
<dbReference type="Gene3D" id="3.40.50.10240">
    <property type="entry name" value="Thiamin pyrophosphokinase, catalytic domain"/>
    <property type="match status" value="1"/>
</dbReference>
<dbReference type="InterPro" id="IPR036759">
    <property type="entry name" value="TPK_catalytic_sf"/>
</dbReference>
<dbReference type="Pfam" id="PF04265">
    <property type="entry name" value="TPK_B1_binding"/>
    <property type="match status" value="1"/>
</dbReference>
<dbReference type="STRING" id="135826.KP77_18020"/>
<name>A0A0C2VND1_9BACL</name>
<dbReference type="Pfam" id="PF04263">
    <property type="entry name" value="TPK_catalytic"/>
    <property type="match status" value="1"/>
</dbReference>
<dbReference type="PANTHER" id="PTHR41299">
    <property type="entry name" value="THIAMINE PYROPHOSPHOKINASE"/>
    <property type="match status" value="1"/>
</dbReference>
<dbReference type="InterPro" id="IPR006282">
    <property type="entry name" value="Thi_PPkinase"/>
</dbReference>
<dbReference type="AlphaFoldDB" id="A0A0C2VND1"/>
<reference evidence="7 8" key="1">
    <citation type="submission" date="2015-01" db="EMBL/GenBank/DDBJ databases">
        <title>Genome sequence of Jeotgalibacillus alimentarius.</title>
        <authorList>
            <person name="Goh K.M."/>
            <person name="Chan K.-G."/>
            <person name="Yaakop A.S."/>
            <person name="Ee R."/>
            <person name="Gan H.M."/>
            <person name="Chan C.S."/>
        </authorList>
    </citation>
    <scope>NUCLEOTIDE SEQUENCE [LARGE SCALE GENOMIC DNA]</scope>
    <source>
        <strain evidence="7 8">YKJ-13</strain>
    </source>
</reference>
<evidence type="ECO:0000313" key="7">
    <source>
        <dbReference type="EMBL" id="KIL50427.1"/>
    </source>
</evidence>
<dbReference type="PATRIC" id="fig|135826.4.peg.1797"/>
<evidence type="ECO:0000256" key="2">
    <source>
        <dbReference type="ARBA" id="ARBA00022741"/>
    </source>
</evidence>
<dbReference type="SUPFAM" id="SSF63862">
    <property type="entry name" value="Thiamin pyrophosphokinase, substrate-binding domain"/>
    <property type="match status" value="1"/>
</dbReference>
<dbReference type="GO" id="GO:0016301">
    <property type="term" value="F:kinase activity"/>
    <property type="evidence" value="ECO:0007669"/>
    <property type="project" value="UniProtKB-KW"/>
</dbReference>
<dbReference type="InterPro" id="IPR053149">
    <property type="entry name" value="TPK"/>
</dbReference>
<keyword evidence="8" id="KW-1185">Reference proteome</keyword>
<dbReference type="InterPro" id="IPR007371">
    <property type="entry name" value="TPK_catalytic"/>
</dbReference>
<proteinExistence type="predicted"/>
<organism evidence="7 8">
    <name type="scientific">Jeotgalibacillus alimentarius</name>
    <dbReference type="NCBI Taxonomy" id="135826"/>
    <lineage>
        <taxon>Bacteria</taxon>
        <taxon>Bacillati</taxon>
        <taxon>Bacillota</taxon>
        <taxon>Bacilli</taxon>
        <taxon>Bacillales</taxon>
        <taxon>Caryophanaceae</taxon>
        <taxon>Jeotgalibacillus</taxon>
    </lineage>
</organism>
<evidence type="ECO:0000256" key="1">
    <source>
        <dbReference type="ARBA" id="ARBA00022679"/>
    </source>
</evidence>
<evidence type="ECO:0000259" key="6">
    <source>
        <dbReference type="SMART" id="SM00983"/>
    </source>
</evidence>
<dbReference type="GO" id="GO:0006772">
    <property type="term" value="P:thiamine metabolic process"/>
    <property type="evidence" value="ECO:0007669"/>
    <property type="project" value="UniProtKB-UniRule"/>
</dbReference>
<dbReference type="Proteomes" id="UP000031950">
    <property type="component" value="Unassembled WGS sequence"/>
</dbReference>
<evidence type="ECO:0000313" key="8">
    <source>
        <dbReference type="Proteomes" id="UP000031950"/>
    </source>
</evidence>
<dbReference type="PANTHER" id="PTHR41299:SF1">
    <property type="entry name" value="THIAMINE PYROPHOSPHOKINASE"/>
    <property type="match status" value="1"/>
</dbReference>
<dbReference type="EMBL" id="JXRQ01000017">
    <property type="protein sequence ID" value="KIL50427.1"/>
    <property type="molecule type" value="Genomic_DNA"/>
</dbReference>
<dbReference type="NCBIfam" id="TIGR01378">
    <property type="entry name" value="thi_PPkinase"/>
    <property type="match status" value="1"/>
</dbReference>